<dbReference type="EMBL" id="JBHSXX010000001">
    <property type="protein sequence ID" value="MFC6869802.1"/>
    <property type="molecule type" value="Genomic_DNA"/>
</dbReference>
<sequence>MADVRSATGPEITAADLYALLRLRVNVFVVEQECAYPELDGLDLLPGTCHLWLAEGDTLLGCLRIIDDGGGVLRVGRVCASAAARGTGVGARLMTAALDVIGDAESVLGAQTYATGFYERFGYRTEGEPYDEDGIPHITMRRVLSR</sequence>
<dbReference type="PROSITE" id="PS51186">
    <property type="entry name" value="GNAT"/>
    <property type="match status" value="1"/>
</dbReference>
<gene>
    <name evidence="2" type="ORF">ACFQGD_21915</name>
</gene>
<evidence type="ECO:0000259" key="1">
    <source>
        <dbReference type="PROSITE" id="PS51186"/>
    </source>
</evidence>
<dbReference type="InterPro" id="IPR000182">
    <property type="entry name" value="GNAT_dom"/>
</dbReference>
<dbReference type="InterPro" id="IPR016181">
    <property type="entry name" value="Acyl_CoA_acyltransferase"/>
</dbReference>
<dbReference type="RefSeq" id="WP_345401036.1">
    <property type="nucleotide sequence ID" value="NZ_BAABLA010000103.1"/>
</dbReference>
<accession>A0ABW2C3C9</accession>
<proteinExistence type="predicted"/>
<dbReference type="Proteomes" id="UP001596337">
    <property type="component" value="Unassembled WGS sequence"/>
</dbReference>
<keyword evidence="3" id="KW-1185">Reference proteome</keyword>
<reference evidence="3" key="1">
    <citation type="journal article" date="2019" name="Int. J. Syst. Evol. Microbiol.">
        <title>The Global Catalogue of Microorganisms (GCM) 10K type strain sequencing project: providing services to taxonomists for standard genome sequencing and annotation.</title>
        <authorList>
            <consortium name="The Broad Institute Genomics Platform"/>
            <consortium name="The Broad Institute Genome Sequencing Center for Infectious Disease"/>
            <person name="Wu L."/>
            <person name="Ma J."/>
        </authorList>
    </citation>
    <scope>NUCLEOTIDE SEQUENCE [LARGE SCALE GENOMIC DNA]</scope>
    <source>
        <strain evidence="3">KCTC 32255</strain>
    </source>
</reference>
<dbReference type="SUPFAM" id="SSF55729">
    <property type="entry name" value="Acyl-CoA N-acyltransferases (Nat)"/>
    <property type="match status" value="1"/>
</dbReference>
<name>A0ABW2C3C9_9PSEU</name>
<dbReference type="Gene3D" id="3.40.630.30">
    <property type="match status" value="1"/>
</dbReference>
<evidence type="ECO:0000313" key="3">
    <source>
        <dbReference type="Proteomes" id="UP001596337"/>
    </source>
</evidence>
<comment type="caution">
    <text evidence="2">The sequence shown here is derived from an EMBL/GenBank/DDBJ whole genome shotgun (WGS) entry which is preliminary data.</text>
</comment>
<evidence type="ECO:0000313" key="2">
    <source>
        <dbReference type="EMBL" id="MFC6869802.1"/>
    </source>
</evidence>
<organism evidence="2 3">
    <name type="scientific">Haloechinothrix salitolerans</name>
    <dbReference type="NCBI Taxonomy" id="926830"/>
    <lineage>
        <taxon>Bacteria</taxon>
        <taxon>Bacillati</taxon>
        <taxon>Actinomycetota</taxon>
        <taxon>Actinomycetes</taxon>
        <taxon>Pseudonocardiales</taxon>
        <taxon>Pseudonocardiaceae</taxon>
        <taxon>Haloechinothrix</taxon>
    </lineage>
</organism>
<dbReference type="Pfam" id="PF13673">
    <property type="entry name" value="Acetyltransf_10"/>
    <property type="match status" value="1"/>
</dbReference>
<protein>
    <submittedName>
        <fullName evidence="2">GNAT family N-acetyltransferase</fullName>
    </submittedName>
</protein>
<feature type="domain" description="N-acetyltransferase" evidence="1">
    <location>
        <begin position="7"/>
        <end position="145"/>
    </location>
</feature>